<accession>A0AAW1UY20</accession>
<organism evidence="1 2">
    <name type="scientific">Henosepilachna vigintioctopunctata</name>
    <dbReference type="NCBI Taxonomy" id="420089"/>
    <lineage>
        <taxon>Eukaryota</taxon>
        <taxon>Metazoa</taxon>
        <taxon>Ecdysozoa</taxon>
        <taxon>Arthropoda</taxon>
        <taxon>Hexapoda</taxon>
        <taxon>Insecta</taxon>
        <taxon>Pterygota</taxon>
        <taxon>Neoptera</taxon>
        <taxon>Endopterygota</taxon>
        <taxon>Coleoptera</taxon>
        <taxon>Polyphaga</taxon>
        <taxon>Cucujiformia</taxon>
        <taxon>Coccinelloidea</taxon>
        <taxon>Coccinellidae</taxon>
        <taxon>Epilachninae</taxon>
        <taxon>Epilachnini</taxon>
        <taxon>Henosepilachna</taxon>
    </lineage>
</organism>
<comment type="caution">
    <text evidence="1">The sequence shown here is derived from an EMBL/GenBank/DDBJ whole genome shotgun (WGS) entry which is preliminary data.</text>
</comment>
<dbReference type="Proteomes" id="UP001431783">
    <property type="component" value="Unassembled WGS sequence"/>
</dbReference>
<gene>
    <name evidence="1" type="ORF">WA026_000573</name>
</gene>
<evidence type="ECO:0008006" key="3">
    <source>
        <dbReference type="Google" id="ProtNLM"/>
    </source>
</evidence>
<proteinExistence type="predicted"/>
<reference evidence="1 2" key="1">
    <citation type="submission" date="2023-03" db="EMBL/GenBank/DDBJ databases">
        <title>Genome insight into feeding habits of ladybird beetles.</title>
        <authorList>
            <person name="Li H.-S."/>
            <person name="Huang Y.-H."/>
            <person name="Pang H."/>
        </authorList>
    </citation>
    <scope>NUCLEOTIDE SEQUENCE [LARGE SCALE GENOMIC DNA]</scope>
    <source>
        <strain evidence="1">SYSU_2023b</strain>
        <tissue evidence="1">Whole body</tissue>
    </source>
</reference>
<evidence type="ECO:0000313" key="1">
    <source>
        <dbReference type="EMBL" id="KAK9888312.1"/>
    </source>
</evidence>
<sequence>MADNPNAPIVGYSEVLTPKCSLKLIKNEYTEQANSIDSTGKTALSTFFNSVEEKLLSGEYKHGIETLPNIMYSCFFCKKEYGGIFAQNAILNHIHNDHCMEHALMCCECKKQYNALMLIKNRWFHRCESNPTAKNPMADIVIN</sequence>
<evidence type="ECO:0000313" key="2">
    <source>
        <dbReference type="Proteomes" id="UP001431783"/>
    </source>
</evidence>
<dbReference type="EMBL" id="JARQZJ010000121">
    <property type="protein sequence ID" value="KAK9888312.1"/>
    <property type="molecule type" value="Genomic_DNA"/>
</dbReference>
<name>A0AAW1UY20_9CUCU</name>
<protein>
    <recommendedName>
        <fullName evidence="3">C2H2-type domain-containing protein</fullName>
    </recommendedName>
</protein>
<dbReference type="AlphaFoldDB" id="A0AAW1UY20"/>
<keyword evidence="2" id="KW-1185">Reference proteome</keyword>